<dbReference type="Pfam" id="PF10517">
    <property type="entry name" value="DM13"/>
    <property type="match status" value="1"/>
</dbReference>
<dbReference type="PROSITE" id="PS51257">
    <property type="entry name" value="PROKAR_LIPOPROTEIN"/>
    <property type="match status" value="1"/>
</dbReference>
<feature type="domain" description="DM13" evidence="1">
    <location>
        <begin position="208"/>
        <end position="306"/>
    </location>
</feature>
<evidence type="ECO:0000259" key="1">
    <source>
        <dbReference type="PROSITE" id="PS51549"/>
    </source>
</evidence>
<dbReference type="InterPro" id="IPR003343">
    <property type="entry name" value="Big_2"/>
</dbReference>
<dbReference type="InterPro" id="IPR008964">
    <property type="entry name" value="Invasin/intimin_cell_adhesion"/>
</dbReference>
<dbReference type="Proteomes" id="UP000745859">
    <property type="component" value="Unassembled WGS sequence"/>
</dbReference>
<name>A0ABX0UCE4_9FLAO</name>
<dbReference type="SMART" id="SM00635">
    <property type="entry name" value="BID_2"/>
    <property type="match status" value="2"/>
</dbReference>
<dbReference type="Pfam" id="PF02368">
    <property type="entry name" value="Big_2"/>
    <property type="match status" value="2"/>
</dbReference>
<evidence type="ECO:0000313" key="3">
    <source>
        <dbReference type="Proteomes" id="UP000745859"/>
    </source>
</evidence>
<reference evidence="2 3" key="1">
    <citation type="submission" date="2020-03" db="EMBL/GenBank/DDBJ databases">
        <title>Genomic Encyclopedia of Type Strains, Phase IV (KMG-IV): sequencing the most valuable type-strain genomes for metagenomic binning, comparative biology and taxonomic classification.</title>
        <authorList>
            <person name="Goeker M."/>
        </authorList>
    </citation>
    <scope>NUCLEOTIDE SEQUENCE [LARGE SCALE GENOMIC DNA]</scope>
    <source>
        <strain evidence="2 3">DSM 101599</strain>
    </source>
</reference>
<proteinExistence type="predicted"/>
<sequence length="306" mass="32763">MKTMHFFSFLLLISLTSCIQEDLVDDYVEPEFRVDIQNPVPARIGLNNTYQFSASFFNDIGQQIDTPITWSSSNTTVITVSSQGLATAVGTGQAIIIASVTDDNPKKTSQTITQSIGTITVDEIKEGTLVINNPRTTSMLIGATYNYNADYIGEGVLNWSSSNSNIASINAVTGLVTAKASGNTTITVTVQDQGNTLTDTTQLSVITAVSKQATLSGSYGLSGNVTFTNSSLNFSDDFSVSSAPGGYFYLSNNPNSISAAIKVGGQVNERTGAWSILLNNIDVNDYNYIIFWCDPFDVYLGGGTFN</sequence>
<dbReference type="SUPFAM" id="SSF49373">
    <property type="entry name" value="Invasin/intimin cell-adhesion fragments"/>
    <property type="match status" value="2"/>
</dbReference>
<protein>
    <submittedName>
        <fullName evidence="2">Uncharacterized protein YjdB</fullName>
    </submittedName>
</protein>
<dbReference type="PROSITE" id="PS51549">
    <property type="entry name" value="DM13"/>
    <property type="match status" value="1"/>
</dbReference>
<keyword evidence="3" id="KW-1185">Reference proteome</keyword>
<dbReference type="EMBL" id="JAASQL010000007">
    <property type="protein sequence ID" value="NIJ46483.1"/>
    <property type="molecule type" value="Genomic_DNA"/>
</dbReference>
<dbReference type="RefSeq" id="WP_167190698.1">
    <property type="nucleotide sequence ID" value="NZ_JAASQL010000007.1"/>
</dbReference>
<evidence type="ECO:0000313" key="2">
    <source>
        <dbReference type="EMBL" id="NIJ46483.1"/>
    </source>
</evidence>
<organism evidence="2 3">
    <name type="scientific">Wenyingzhuangia heitensis</name>
    <dbReference type="NCBI Taxonomy" id="1487859"/>
    <lineage>
        <taxon>Bacteria</taxon>
        <taxon>Pseudomonadati</taxon>
        <taxon>Bacteroidota</taxon>
        <taxon>Flavobacteriia</taxon>
        <taxon>Flavobacteriales</taxon>
        <taxon>Flavobacteriaceae</taxon>
        <taxon>Wenyingzhuangia</taxon>
    </lineage>
</organism>
<dbReference type="Gene3D" id="2.60.40.1080">
    <property type="match status" value="2"/>
</dbReference>
<accession>A0ABX0UCE4</accession>
<gene>
    <name evidence="2" type="ORF">FHR24_002971</name>
</gene>
<dbReference type="InterPro" id="IPR019545">
    <property type="entry name" value="DM13_domain"/>
</dbReference>
<comment type="caution">
    <text evidence="2">The sequence shown here is derived from an EMBL/GenBank/DDBJ whole genome shotgun (WGS) entry which is preliminary data.</text>
</comment>